<dbReference type="CDD" id="cd06222">
    <property type="entry name" value="RNase_H_like"/>
    <property type="match status" value="1"/>
</dbReference>
<dbReference type="SUPFAM" id="SSF56672">
    <property type="entry name" value="DNA/RNA polymerases"/>
    <property type="match status" value="1"/>
</dbReference>
<evidence type="ECO:0000259" key="1">
    <source>
        <dbReference type="PROSITE" id="PS50878"/>
    </source>
</evidence>
<feature type="domain" description="Reverse transcriptase" evidence="1">
    <location>
        <begin position="952"/>
        <end position="1232"/>
    </location>
</feature>
<dbReference type="PROSITE" id="PS50879">
    <property type="entry name" value="RNASE_H_1"/>
    <property type="match status" value="1"/>
</dbReference>
<dbReference type="SUPFAM" id="SSF53098">
    <property type="entry name" value="Ribonuclease H-like"/>
    <property type="match status" value="1"/>
</dbReference>
<organism evidence="3 4">
    <name type="scientific">Coffea arabica</name>
    <name type="common">Arabian coffee</name>
    <dbReference type="NCBI Taxonomy" id="13443"/>
    <lineage>
        <taxon>Eukaryota</taxon>
        <taxon>Viridiplantae</taxon>
        <taxon>Streptophyta</taxon>
        <taxon>Embryophyta</taxon>
        <taxon>Tracheophyta</taxon>
        <taxon>Spermatophyta</taxon>
        <taxon>Magnoliopsida</taxon>
        <taxon>eudicotyledons</taxon>
        <taxon>Gunneridae</taxon>
        <taxon>Pentapetalae</taxon>
        <taxon>asterids</taxon>
        <taxon>lamiids</taxon>
        <taxon>Gentianales</taxon>
        <taxon>Rubiaceae</taxon>
        <taxon>Ixoroideae</taxon>
        <taxon>Gardenieae complex</taxon>
        <taxon>Bertiereae - Coffeeae clade</taxon>
        <taxon>Coffeeae</taxon>
        <taxon>Coffea</taxon>
    </lineage>
</organism>
<dbReference type="Pfam" id="PF13966">
    <property type="entry name" value="zf-RVT"/>
    <property type="match status" value="1"/>
</dbReference>
<evidence type="ECO:0000313" key="3">
    <source>
        <dbReference type="Proteomes" id="UP001652660"/>
    </source>
</evidence>
<dbReference type="InterPro" id="IPR044730">
    <property type="entry name" value="RNase_H-like_dom_plant"/>
</dbReference>
<dbReference type="Pfam" id="PF00078">
    <property type="entry name" value="RVT_1"/>
    <property type="match status" value="1"/>
</dbReference>
<feature type="domain" description="RNase H type-1" evidence="2">
    <location>
        <begin position="1685"/>
        <end position="1813"/>
    </location>
</feature>
<sequence length="1851" mass="206776">MTAAAAKPPERGGQKLVAPSFAAVVGRSNDEIGVTLGVVSTFRGRFSAGRPSMEAIRKFFVTLGLKGHCSVGLLDEKHVLIRPVVDDDYTRLFVRRVWFIGKSPMSISKWSIDFRSGQELSIAPVWVSFPGLPIPFFQRNQLMQLASTLGHPLKLDAATGDLRRPSAARVLVEVDISLPLAKRVWIRDEEYGFWQPVDFENIPPYCSFCSKFGHQQDSCFRRDPSLRPVKVGQASLKLQEVSAPVMSLDKGKAKQGEPGIPAASSGSVGAEVAGLSAPVQKQLLLQGHGVATSCVLSSREAAVLEVPVEAAAGQQIGEVEVEVDTTSDPVKVLEDEGMEQDMGQAPTVVDDAHQDVGCGGVQDVGMQQEQQGDVELGGSLEIILPHAAEVRGDGVEGSKPDDVEARSVALVGDQTVESSSDEEVLSVGSLSPRSARELVRIQDATIVSTAGVVDNSVAALRNKKKRIPFLLCPMIKGLFWNVRGISKAPKLRRIKKLIQMNNLQFLAFCEPWLEVDKVEQYRHKLGFHGVVHNVVGSIWVFFQELFSGLVIGESPQHVSVRLSHDHVPGSHLVVSFVHARCTPVERCELWEGLMRDNPGSAAWLVGGDFNVILDAEEKKGGRAFNPGEAMEFRQFINEANLMDAGFSGAQFTWCNNRHGRARIWKRLDRVLVNEGYSDTGMSLAVSHLARESSDHAPLLLSVSTRLDTKPRSFRFLNVWTRHEDFLPMVQDSWEQPCVGPPLQVLCCKLKRLRGTIRDWSRRVFGDIFQTVRQKEEEVRLAEVRVESDDSDAARVHLHLAKGQLRAALRVEELFWKQKARVRWLQEGDRNTRFFHSVVKNRRVRSIIHRIRNGQGEWVESDDGIGAEAILYFEGLFTDQRPASSSELLQHIPTILTDEENDLLEQFPSAVEIRNAVFAMDGESAPGPDGYTGKFFTVAWSVVGADVVSAVCSFFCGTELPRAITATSIALIPKVGHPQDFSQFRPISSCNFVNKLISRILADRLARILPRIISPQQSGFVRGRLISDNFLLAQELLSNIGRTSRNADVALKLDMSMAYDRVSWIFLTMILRRFDFREQWIDMIWRLVSNVWFSILINRASVGFFKSTRGLRQGDPLSPDLFIIGAEVLSRSLNQLVEHRQFKCFSVPRGCPMITHLSYADDVLIFSGASSTSLRCVMQIIGKYEAVSGQEINVQKSGFMVHAKLPSQCVARIRRVIGFGLKSFPVRYLGCPLFVGRRKCLYFMELVQSVISKVSSWRSRFLSNGGRIVLIKHVLSAIPTHFLAASCPPKGVLALVERTMANFLWGEREGGLRHHWIKWADLCADSSQGGVGVRSLLEVHTAFSFKLWWRFRTRECLWATFMRAKYCRQSHPCMVAAGQGSSYMWRRLLQIREVTEQNLWWEMRSGQCNFWFDNWMGSGPLCQRLQSVSDHLVRDFVLNGRWNQQLLRLWVPDDIVSEIVTKVAPVGSADDRAVWALTESGDFSIASTYVLLGSQTPSSFMFERVWHPVIPIKISFFMVRLLRDRLPLASSLGRLQVYGPSKCFCCLASQSESLDHVFAEGELALFLWTFFGNSAGVSYRGMGVRSRLATWWCQPVRHSRLESLHSVLPCIICWHIWLARNLAIFEGQLLRRQTICDRILADVVGLFSKKFAGEFIGVGSWSTVLSIFSGWRPRYSHRVVCWEFPVQGAFKLNTDGCSLGNPGVSGGGGVLRDSSGALLFGFSVPFGELTCLQAEIKALVFGVQQCRLRGFSRIRVEVDSLVLVNLLVRQVRCPWSVRSDLESLRAVQGLEWTVGHCYREMNQVADALAKVGAHSEGTILYTTQSELPRVARGALGLDRSQIPAIRTRAISH</sequence>
<dbReference type="CDD" id="cd01650">
    <property type="entry name" value="RT_nLTR_like"/>
    <property type="match status" value="1"/>
</dbReference>
<gene>
    <name evidence="4" type="primary">LOC113714245</name>
</gene>
<dbReference type="Gene3D" id="3.30.420.10">
    <property type="entry name" value="Ribonuclease H-like superfamily/Ribonuclease H"/>
    <property type="match status" value="1"/>
</dbReference>
<dbReference type="Pfam" id="PF13456">
    <property type="entry name" value="RVT_3"/>
    <property type="match status" value="1"/>
</dbReference>
<dbReference type="InterPro" id="IPR026960">
    <property type="entry name" value="RVT-Znf"/>
</dbReference>
<dbReference type="PANTHER" id="PTHR33116:SF82">
    <property type="entry name" value="RNASE H FAMILY PROTEIN"/>
    <property type="match status" value="1"/>
</dbReference>
<reference evidence="4" key="2">
    <citation type="submission" date="2025-08" db="UniProtKB">
        <authorList>
            <consortium name="RefSeq"/>
        </authorList>
    </citation>
    <scope>IDENTIFICATION</scope>
    <source>
        <tissue evidence="4">Leaves</tissue>
    </source>
</reference>
<dbReference type="InterPro" id="IPR000477">
    <property type="entry name" value="RT_dom"/>
</dbReference>
<dbReference type="OrthoDB" id="1932527at2759"/>
<evidence type="ECO:0000313" key="4">
    <source>
        <dbReference type="RefSeq" id="XP_027093833.2"/>
    </source>
</evidence>
<dbReference type="InterPro" id="IPR036397">
    <property type="entry name" value="RNaseH_sf"/>
</dbReference>
<accession>A0A6P6UTP7</accession>
<dbReference type="RefSeq" id="XP_027093833.2">
    <property type="nucleotide sequence ID" value="XM_027238032.2"/>
</dbReference>
<protein>
    <recommendedName>
        <fullName evidence="5">Reverse transcriptase domain-containing protein</fullName>
    </recommendedName>
</protein>
<dbReference type="PROSITE" id="PS50878">
    <property type="entry name" value="RT_POL"/>
    <property type="match status" value="1"/>
</dbReference>
<dbReference type="InterPro" id="IPR002156">
    <property type="entry name" value="RNaseH_domain"/>
</dbReference>
<dbReference type="InterPro" id="IPR043502">
    <property type="entry name" value="DNA/RNA_pol_sf"/>
</dbReference>
<reference evidence="3" key="1">
    <citation type="journal article" date="2025" name="Foods">
        <title>Unveiling the Microbial Signatures of Arabica Coffee Cherries: Insights into Ripeness Specific Diversity, Functional Traits, and Implications for Quality and Safety.</title>
        <authorList>
            <consortium name="RefSeq"/>
            <person name="Tenea G.N."/>
            <person name="Cifuentes V."/>
            <person name="Reyes P."/>
            <person name="Cevallos-Vallejos M."/>
        </authorList>
    </citation>
    <scope>NUCLEOTIDE SEQUENCE [LARGE SCALE GENOMIC DNA]</scope>
</reference>
<evidence type="ECO:0000259" key="2">
    <source>
        <dbReference type="PROSITE" id="PS50879"/>
    </source>
</evidence>
<dbReference type="InterPro" id="IPR025558">
    <property type="entry name" value="DUF4283"/>
</dbReference>
<dbReference type="GeneID" id="113714245"/>
<proteinExistence type="predicted"/>
<dbReference type="PANTHER" id="PTHR33116">
    <property type="entry name" value="REVERSE TRANSCRIPTASE ZINC-BINDING DOMAIN-CONTAINING PROTEIN-RELATED-RELATED"/>
    <property type="match status" value="1"/>
</dbReference>
<dbReference type="GO" id="GO:0003676">
    <property type="term" value="F:nucleic acid binding"/>
    <property type="evidence" value="ECO:0007669"/>
    <property type="project" value="InterPro"/>
</dbReference>
<dbReference type="SUPFAM" id="SSF56219">
    <property type="entry name" value="DNase I-like"/>
    <property type="match status" value="1"/>
</dbReference>
<dbReference type="Gene3D" id="3.60.10.10">
    <property type="entry name" value="Endonuclease/exonuclease/phosphatase"/>
    <property type="match status" value="1"/>
</dbReference>
<keyword evidence="3" id="KW-1185">Reference proteome</keyword>
<dbReference type="GO" id="GO:0004523">
    <property type="term" value="F:RNA-DNA hybrid ribonuclease activity"/>
    <property type="evidence" value="ECO:0007669"/>
    <property type="project" value="InterPro"/>
</dbReference>
<evidence type="ECO:0008006" key="5">
    <source>
        <dbReference type="Google" id="ProtNLM"/>
    </source>
</evidence>
<dbReference type="Pfam" id="PF14111">
    <property type="entry name" value="DUF4283"/>
    <property type="match status" value="1"/>
</dbReference>
<dbReference type="InterPro" id="IPR036691">
    <property type="entry name" value="Endo/exonu/phosph_ase_sf"/>
</dbReference>
<name>A0A6P6UTP7_COFAR</name>
<dbReference type="Proteomes" id="UP001652660">
    <property type="component" value="Chromosome 10c"/>
</dbReference>
<dbReference type="InterPro" id="IPR012337">
    <property type="entry name" value="RNaseH-like_sf"/>
</dbReference>